<dbReference type="AlphaFoldDB" id="A0A1B0BHJ5"/>
<accession>A0A1B0BHJ5</accession>
<keyword evidence="1" id="KW-0812">Transmembrane</keyword>
<sequence>MTTLIQRFALEVRSTQALLHCQKFSYLALLCKQTPSYVYLEKQQRSIIMILQLAASFALRFVKLFLSLFVCWVTLLFEVIKLFNLLPTWNFK</sequence>
<evidence type="ECO:0000256" key="1">
    <source>
        <dbReference type="SAM" id="Phobius"/>
    </source>
</evidence>
<protein>
    <submittedName>
        <fullName evidence="2">Uncharacterized protein</fullName>
    </submittedName>
</protein>
<organism evidence="2 3">
    <name type="scientific">Glossina palpalis gambiensis</name>
    <dbReference type="NCBI Taxonomy" id="67801"/>
    <lineage>
        <taxon>Eukaryota</taxon>
        <taxon>Metazoa</taxon>
        <taxon>Ecdysozoa</taxon>
        <taxon>Arthropoda</taxon>
        <taxon>Hexapoda</taxon>
        <taxon>Insecta</taxon>
        <taxon>Pterygota</taxon>
        <taxon>Neoptera</taxon>
        <taxon>Endopterygota</taxon>
        <taxon>Diptera</taxon>
        <taxon>Brachycera</taxon>
        <taxon>Muscomorpha</taxon>
        <taxon>Hippoboscoidea</taxon>
        <taxon>Glossinidae</taxon>
        <taxon>Glossina</taxon>
    </lineage>
</organism>
<evidence type="ECO:0000313" key="2">
    <source>
        <dbReference type="EnsemblMetazoa" id="GPPI030326-PA"/>
    </source>
</evidence>
<feature type="transmembrane region" description="Helical" evidence="1">
    <location>
        <begin position="50"/>
        <end position="77"/>
    </location>
</feature>
<dbReference type="Proteomes" id="UP000092460">
    <property type="component" value="Unassembled WGS sequence"/>
</dbReference>
<name>A0A1B0BHJ5_9MUSC</name>
<dbReference type="VEuPathDB" id="VectorBase:GPPI030326"/>
<keyword evidence="3" id="KW-1185">Reference proteome</keyword>
<reference evidence="2" key="2">
    <citation type="submission" date="2020-05" db="UniProtKB">
        <authorList>
            <consortium name="EnsemblMetazoa"/>
        </authorList>
    </citation>
    <scope>IDENTIFICATION</scope>
    <source>
        <strain evidence="2">IAEA</strain>
    </source>
</reference>
<dbReference type="EMBL" id="JXJN01014393">
    <property type="status" value="NOT_ANNOTATED_CDS"/>
    <property type="molecule type" value="Genomic_DNA"/>
</dbReference>
<reference evidence="3" key="1">
    <citation type="submission" date="2015-01" db="EMBL/GenBank/DDBJ databases">
        <authorList>
            <person name="Aksoy S."/>
            <person name="Warren W."/>
            <person name="Wilson R.K."/>
        </authorList>
    </citation>
    <scope>NUCLEOTIDE SEQUENCE [LARGE SCALE GENOMIC DNA]</scope>
    <source>
        <strain evidence="3">IAEA</strain>
    </source>
</reference>
<keyword evidence="1" id="KW-0472">Membrane</keyword>
<evidence type="ECO:0000313" key="3">
    <source>
        <dbReference type="Proteomes" id="UP000092460"/>
    </source>
</evidence>
<keyword evidence="1" id="KW-1133">Transmembrane helix</keyword>
<proteinExistence type="predicted"/>
<dbReference type="EnsemblMetazoa" id="GPPI030326-RA">
    <property type="protein sequence ID" value="GPPI030326-PA"/>
    <property type="gene ID" value="GPPI030326"/>
</dbReference>